<name>A0A3T0K2E1_PSESX</name>
<evidence type="ECO:0000313" key="2">
    <source>
        <dbReference type="EMBL" id="AZV29842.1"/>
    </source>
</evidence>
<dbReference type="AlphaFoldDB" id="A0A3T0K2E1"/>
<dbReference type="Proteomes" id="UP000282760">
    <property type="component" value="Chromosome"/>
</dbReference>
<proteinExistence type="predicted"/>
<keyword evidence="1" id="KW-1133">Transmembrane helix</keyword>
<protein>
    <submittedName>
        <fullName evidence="2">Uncharacterized protein</fullName>
    </submittedName>
</protein>
<dbReference type="EMBL" id="CP024646">
    <property type="protein sequence ID" value="AZV29842.1"/>
    <property type="molecule type" value="Genomic_DNA"/>
</dbReference>
<gene>
    <name evidence="2" type="ORF">CT157_28675</name>
</gene>
<feature type="transmembrane region" description="Helical" evidence="1">
    <location>
        <begin position="40"/>
        <end position="56"/>
    </location>
</feature>
<sequence length="61" mass="6985">MIFVWVMVIFLILFLIMIPAVGMRTQQGFQVCPLTPAQEGFSATLMRLFGAVILRIRKQQN</sequence>
<evidence type="ECO:0000313" key="3">
    <source>
        <dbReference type="Proteomes" id="UP000282760"/>
    </source>
</evidence>
<organism evidence="2 3">
    <name type="scientific">Pseudomonas syringae</name>
    <dbReference type="NCBI Taxonomy" id="317"/>
    <lineage>
        <taxon>Bacteria</taxon>
        <taxon>Pseudomonadati</taxon>
        <taxon>Pseudomonadota</taxon>
        <taxon>Gammaproteobacteria</taxon>
        <taxon>Pseudomonadales</taxon>
        <taxon>Pseudomonadaceae</taxon>
        <taxon>Pseudomonas</taxon>
    </lineage>
</organism>
<reference evidence="2 3" key="1">
    <citation type="submission" date="2017-11" db="EMBL/GenBank/DDBJ databases">
        <title>Effect of PGPRs.</title>
        <authorList>
            <person name="Oliva R."/>
            <person name="Nong J."/>
            <person name="Roman V."/>
        </authorList>
    </citation>
    <scope>NUCLEOTIDE SEQUENCE [LARGE SCALE GENOMIC DNA]</scope>
    <source>
        <strain evidence="2">Inb918</strain>
    </source>
</reference>
<keyword evidence="1" id="KW-0472">Membrane</keyword>
<keyword evidence="1" id="KW-0812">Transmembrane</keyword>
<evidence type="ECO:0000256" key="1">
    <source>
        <dbReference type="SAM" id="Phobius"/>
    </source>
</evidence>
<accession>A0A3T0K2E1</accession>